<evidence type="ECO:0000313" key="4">
    <source>
        <dbReference type="Proteomes" id="UP000283374"/>
    </source>
</evidence>
<feature type="compositionally biased region" description="Basic and acidic residues" evidence="1">
    <location>
        <begin position="96"/>
        <end position="113"/>
    </location>
</feature>
<dbReference type="Proteomes" id="UP000283374">
    <property type="component" value="Unassembled WGS sequence"/>
</dbReference>
<keyword evidence="4" id="KW-1185">Reference proteome</keyword>
<sequence length="119" mass="13634">MRARAGRGHDGRVDDERCVAERFLVHGRLVRSPRRRADRDAVLEHIAAHVLAPGEWALEADVTVRVAELADDPVRVRRDMVEAGLLGRRADGSVYWRERETRHDDEPDARPRPADPWFP</sequence>
<evidence type="ECO:0000259" key="2">
    <source>
        <dbReference type="Pfam" id="PF09860"/>
    </source>
</evidence>
<reference evidence="3 4" key="1">
    <citation type="submission" date="2018-08" db="EMBL/GenBank/DDBJ databases">
        <title>Cellulomonas rhizosphaerae sp. nov., a novel actinomycete isolated from soil.</title>
        <authorList>
            <person name="Tian Y."/>
        </authorList>
    </citation>
    <scope>NUCLEOTIDE SEQUENCE [LARGE SCALE GENOMIC DNA]</scope>
    <source>
        <strain evidence="3 4">NEAU-TCZ24</strain>
    </source>
</reference>
<feature type="region of interest" description="Disordered" evidence="1">
    <location>
        <begin position="96"/>
        <end position="119"/>
    </location>
</feature>
<protein>
    <submittedName>
        <fullName evidence="3">DUF2087 domain-containing protein</fullName>
    </submittedName>
</protein>
<evidence type="ECO:0000313" key="3">
    <source>
        <dbReference type="EMBL" id="RHA39958.1"/>
    </source>
</evidence>
<dbReference type="EMBL" id="QWKP01000200">
    <property type="protein sequence ID" value="RHA39958.1"/>
    <property type="molecule type" value="Genomic_DNA"/>
</dbReference>
<evidence type="ECO:0000256" key="1">
    <source>
        <dbReference type="SAM" id="MobiDB-lite"/>
    </source>
</evidence>
<comment type="caution">
    <text evidence="3">The sequence shown here is derived from an EMBL/GenBank/DDBJ whole genome shotgun (WGS) entry which is preliminary data.</text>
</comment>
<feature type="domain" description="DUF2087" evidence="2">
    <location>
        <begin position="28"/>
        <end position="97"/>
    </location>
</feature>
<organism evidence="3 4">
    <name type="scientific">Cellulomonas rhizosphaerae</name>
    <dbReference type="NCBI Taxonomy" id="2293719"/>
    <lineage>
        <taxon>Bacteria</taxon>
        <taxon>Bacillati</taxon>
        <taxon>Actinomycetota</taxon>
        <taxon>Actinomycetes</taxon>
        <taxon>Micrococcales</taxon>
        <taxon>Cellulomonadaceae</taxon>
        <taxon>Cellulomonas</taxon>
    </lineage>
</organism>
<dbReference type="Pfam" id="PF09860">
    <property type="entry name" value="DUF2087"/>
    <property type="match status" value="1"/>
</dbReference>
<dbReference type="InterPro" id="IPR018656">
    <property type="entry name" value="DUF2087"/>
</dbReference>
<dbReference type="OrthoDB" id="529288at2"/>
<gene>
    <name evidence="3" type="ORF">D1825_11090</name>
</gene>
<proteinExistence type="predicted"/>
<name>A0A413RKW9_9CELL</name>
<accession>A0A413RKW9</accession>
<dbReference type="AlphaFoldDB" id="A0A413RKW9"/>